<dbReference type="RefSeq" id="XP_072812018.1">
    <property type="nucleotide sequence ID" value="XM_072955917.1"/>
</dbReference>
<gene>
    <name evidence="5" type="primary">LOC116277404</name>
</gene>
<accession>A0ABM5CTN8</accession>
<dbReference type="SMART" id="SM00454">
    <property type="entry name" value="SAM"/>
    <property type="match status" value="1"/>
</dbReference>
<evidence type="ECO:0000256" key="1">
    <source>
        <dbReference type="SAM" id="Coils"/>
    </source>
</evidence>
<name>A0ABM5CTN8_VICPA</name>
<feature type="region of interest" description="Disordered" evidence="2">
    <location>
        <begin position="314"/>
        <end position="339"/>
    </location>
</feature>
<dbReference type="Gene3D" id="1.10.150.50">
    <property type="entry name" value="Transcription Factor, Ets-1"/>
    <property type="match status" value="1"/>
</dbReference>
<dbReference type="Proteomes" id="UP001652581">
    <property type="component" value="Chromosome X"/>
</dbReference>
<evidence type="ECO:0000259" key="3">
    <source>
        <dbReference type="PROSITE" id="PS50105"/>
    </source>
</evidence>
<feature type="compositionally biased region" description="Polar residues" evidence="2">
    <location>
        <begin position="1250"/>
        <end position="1268"/>
    </location>
</feature>
<dbReference type="PANTHER" id="PTHR12844">
    <property type="entry name" value="CONNECTOR ENCHANCER OF KINASE SUPPRESSOR OF RAS"/>
    <property type="match status" value="1"/>
</dbReference>
<reference evidence="5" key="1">
    <citation type="submission" date="2025-08" db="UniProtKB">
        <authorList>
            <consortium name="RefSeq"/>
        </authorList>
    </citation>
    <scope>IDENTIFICATION</scope>
</reference>
<feature type="region of interest" description="Disordered" evidence="2">
    <location>
        <begin position="782"/>
        <end position="845"/>
    </location>
</feature>
<feature type="compositionally biased region" description="Low complexity" evidence="2">
    <location>
        <begin position="1337"/>
        <end position="1350"/>
    </location>
</feature>
<feature type="compositionally biased region" description="Polar residues" evidence="2">
    <location>
        <begin position="1417"/>
        <end position="1438"/>
    </location>
</feature>
<dbReference type="InterPro" id="IPR013761">
    <property type="entry name" value="SAM/pointed_sf"/>
</dbReference>
<feature type="domain" description="SAM" evidence="3">
    <location>
        <begin position="16"/>
        <end position="81"/>
    </location>
</feature>
<feature type="region of interest" description="Disordered" evidence="2">
    <location>
        <begin position="464"/>
        <end position="490"/>
    </location>
</feature>
<dbReference type="InterPro" id="IPR001660">
    <property type="entry name" value="SAM"/>
</dbReference>
<dbReference type="PROSITE" id="PS50105">
    <property type="entry name" value="SAM_DOMAIN"/>
    <property type="match status" value="1"/>
</dbReference>
<dbReference type="SUPFAM" id="SSF47769">
    <property type="entry name" value="SAM/Pointed domain"/>
    <property type="match status" value="1"/>
</dbReference>
<feature type="compositionally biased region" description="Polar residues" evidence="2">
    <location>
        <begin position="1279"/>
        <end position="1336"/>
    </location>
</feature>
<sequence length="1735" mass="193958">MAQSFRLFQGDPTVTSSPTEVRAWIEELDYSFLVYGEKFERAEINGEKLHDITRQKLNELGIIRTDHQDIILKAVANIYKKNKVEQQAMQREDQNDKKMPTRFRKQSEHLEHAIDRVLVMISERRRARTLHGTYEQPPHSILTAALELINMIKMILNILERPPYDCMSEFSSLKTHLIKHIALLKHFSEQSDLSHEMESDMIDVCKGVTKICHYIIALPPDLTEPETQIPEFITPEEAPSKVQVPIAIAPEAVSFSMEHAPDYMPPSQYLSMPITTTSSSSETTFPLQDVSLPNEIVPDRYEYFSLERLDTTSDEGAVMMPHDEGNKSETEVSDTKVSENSASSFDYKSFQDLTIIESDTPLLDSGSERCVIDSDSDRGIGLDSDLEQHSKDSDSVLWETDLGSEKCPMDSDSVKHLLEAEKFQMASGSADLMESEQHRIGAEQRQLDFYSLKHWMDSDSEKCLADSDSEKYMTDSDNERPRIDSDSEKYPMASASVKHLRKAEKCQMASDSIKRLMESERRLMETEQNWILSASKKYVVDSHMERDGIDSASASGLLLMEEEKHQEKTRSERYMMGSDSEPCTTDSDSKRYSLASASVKCLMDAKTFQLSTDTERHWMDSWSERPMDLNSESLGMASDSVKHMMKAESCQRASDWERFWMGLSSESESCWIDSERQQLDFDCGRYLDRSRRYQHRSSGHQGSSRRCQVDLQKHWDDFEKHQLESDSEKHQANLENERYKNEFESERHMLETEREQCLIQSENERFQMGEERGKYLIMSDSEKEHQIVSDKERHHPDLESEAQRLGARRKDNRPQGFWRPVFLSPPHGQEKETEEQHSVQQTDNRGSRIQLVRYLNDDKIVRFKEVSPTLSGKQYSQQKVKEKHSRNLFPDPNTFMDNKHHRNARRKVSVCKCCYTDYRYQQSFQSSRSQINPIHLLSAEDYTSEVSAPVCHPTSMSPWSAVHPKTHRSNTYTLDTGAPVCSKCFVEINNSPFHKCLVNSGNDSNPDCPLHLQTPLDSKYSLSLKSIRHHKTFQNSPLSQSLDPKHPVGICCPLHQEDSKHSLGSTSYLHCESCSALRNLIGSTVTRNFPRNPQNNIGHHNILGPDNVISTSNVAALESEDKFNFTAKLENEAKPDNETELVGADDLKDKANAKDKLLLKVETDHEDETDSEDEKDPEDETDPEDEDNTKDKKDPEDKSDPDNTDPKDSNAEKDADTNNGSDPSGDADPTSGADSNSDGDSNNGTDSNNEPDSNIDNATNNDANSKYSTDSEEDKHINSLDNASGLDNSVDQDCTADSNNDSNPNYTSEFQNGTDLDYTSGSSNGADLSTGSSNDTGPKNGPGPNINGSGLQKNGPGPQNIRPDPNSPGPSNNGSSPSFHDLGPSSSPDTNNNSPGPSDNIPGLINTSPDLQKDSDSNYNARPNNATSHNIAISPTKDGNSIYETKPISAAGHNYAANPNSDSNLDYGPGFTHGVGSNFVVNPNCIDRDSYADCLSSTVSTVNVTDTSNTTSCTGAISPAYTAGTNCASDTNHDPRFTHVIGSNFVINSNYDATNTHNVHNSIRTSNGNNLSEPELEINSNSSIPNVFYGNSPIFAVGTNYISTPEKLTTSKFSNPSKLDRNYTIFDDHKFGACLKDSAGAMDSASFKDATESKDVPDAKESGFLDDFSEFQYPIGIKDPANLNFHSNSNIPLPSFDIIVEAEPPDVVKFAISSGAVNQFFKVNFQTGSRQNLDS</sequence>
<evidence type="ECO:0000256" key="2">
    <source>
        <dbReference type="SAM" id="MobiDB-lite"/>
    </source>
</evidence>
<protein>
    <recommendedName>
        <fullName evidence="3">SAM domain-containing protein</fullName>
    </recommendedName>
</protein>
<feature type="coiled-coil region" evidence="1">
    <location>
        <begin position="720"/>
        <end position="756"/>
    </location>
</feature>
<feature type="compositionally biased region" description="Basic and acidic residues" evidence="2">
    <location>
        <begin position="828"/>
        <end position="837"/>
    </location>
</feature>
<dbReference type="InterPro" id="IPR051566">
    <property type="entry name" value="CNKSR"/>
</dbReference>
<feature type="compositionally biased region" description="Acidic residues" evidence="2">
    <location>
        <begin position="1164"/>
        <end position="1188"/>
    </location>
</feature>
<proteinExistence type="predicted"/>
<dbReference type="GeneID" id="116277404"/>
<dbReference type="PANTHER" id="PTHR12844:SF17">
    <property type="entry name" value="CONNECTOR ENHANCER OF KINASE SUPPRESSOR OF RAS 3"/>
    <property type="match status" value="1"/>
</dbReference>
<dbReference type="InterPro" id="IPR017874">
    <property type="entry name" value="CRIC_domain"/>
</dbReference>
<feature type="compositionally biased region" description="Low complexity" evidence="2">
    <location>
        <begin position="1369"/>
        <end position="1400"/>
    </location>
</feature>
<keyword evidence="4" id="KW-1185">Reference proteome</keyword>
<feature type="region of interest" description="Disordered" evidence="2">
    <location>
        <begin position="568"/>
        <end position="589"/>
    </location>
</feature>
<feature type="region of interest" description="Disordered" evidence="2">
    <location>
        <begin position="872"/>
        <end position="898"/>
    </location>
</feature>
<feature type="compositionally biased region" description="Basic and acidic residues" evidence="2">
    <location>
        <begin position="1189"/>
        <end position="1216"/>
    </location>
</feature>
<dbReference type="Pfam" id="PF10534">
    <property type="entry name" value="CRIC_ras_sig"/>
    <property type="match status" value="1"/>
</dbReference>
<dbReference type="Pfam" id="PF00536">
    <property type="entry name" value="SAM_1"/>
    <property type="match status" value="1"/>
</dbReference>
<feature type="compositionally biased region" description="Basic and acidic residues" evidence="2">
    <location>
        <begin position="464"/>
        <end position="489"/>
    </location>
</feature>
<evidence type="ECO:0000313" key="5">
    <source>
        <dbReference type="RefSeq" id="XP_072812018.1"/>
    </source>
</evidence>
<feature type="compositionally biased region" description="Basic and acidic residues" evidence="2">
    <location>
        <begin position="782"/>
        <end position="813"/>
    </location>
</feature>
<feature type="region of interest" description="Disordered" evidence="2">
    <location>
        <begin position="1158"/>
        <end position="1438"/>
    </location>
</feature>
<organism evidence="4 5">
    <name type="scientific">Vicugna pacos</name>
    <name type="common">Alpaca</name>
    <name type="synonym">Lama pacos</name>
    <dbReference type="NCBI Taxonomy" id="30538"/>
    <lineage>
        <taxon>Eukaryota</taxon>
        <taxon>Metazoa</taxon>
        <taxon>Chordata</taxon>
        <taxon>Craniata</taxon>
        <taxon>Vertebrata</taxon>
        <taxon>Euteleostomi</taxon>
        <taxon>Mammalia</taxon>
        <taxon>Eutheria</taxon>
        <taxon>Laurasiatheria</taxon>
        <taxon>Artiodactyla</taxon>
        <taxon>Tylopoda</taxon>
        <taxon>Camelidae</taxon>
        <taxon>Vicugna</taxon>
    </lineage>
</organism>
<keyword evidence="1" id="KW-0175">Coiled coil</keyword>
<evidence type="ECO:0000313" key="4">
    <source>
        <dbReference type="Proteomes" id="UP001652581"/>
    </source>
</evidence>
<feature type="compositionally biased region" description="Low complexity" evidence="2">
    <location>
        <begin position="1230"/>
        <end position="1248"/>
    </location>
</feature>
<feature type="compositionally biased region" description="Basic and acidic residues" evidence="2">
    <location>
        <begin position="321"/>
        <end position="337"/>
    </location>
</feature>